<name>A0A370PTV0_ASPPH</name>
<organism evidence="1 2">
    <name type="scientific">Aspergillus phoenicis ATCC 13157</name>
    <dbReference type="NCBI Taxonomy" id="1353007"/>
    <lineage>
        <taxon>Eukaryota</taxon>
        <taxon>Fungi</taxon>
        <taxon>Dikarya</taxon>
        <taxon>Ascomycota</taxon>
        <taxon>Pezizomycotina</taxon>
        <taxon>Eurotiomycetes</taxon>
        <taxon>Eurotiomycetidae</taxon>
        <taxon>Eurotiales</taxon>
        <taxon>Aspergillaceae</taxon>
        <taxon>Aspergillus</taxon>
    </lineage>
</organism>
<evidence type="ECO:0000313" key="2">
    <source>
        <dbReference type="Proteomes" id="UP000254937"/>
    </source>
</evidence>
<keyword evidence="2" id="KW-1185">Reference proteome</keyword>
<accession>A0A370PTV0</accession>
<proteinExistence type="predicted"/>
<evidence type="ECO:0000313" key="1">
    <source>
        <dbReference type="EMBL" id="RDK45622.1"/>
    </source>
</evidence>
<sequence>MYWVLAFRMNRKCSTMSRATCSNILSCWRAPETAMFWAWIITSCLRMCSIGSGEQVKGQGFRTSVGARFACDGPPVEL</sequence>
<reference evidence="1 2" key="1">
    <citation type="submission" date="2018-07" db="EMBL/GenBank/DDBJ databases">
        <title>Section-level genome sequencing of Aspergillus section Nigri to investigate inter- and intra-species variation.</title>
        <authorList>
            <consortium name="DOE Joint Genome Institute"/>
            <person name="Vesth T.C."/>
            <person name="Nybo J.L."/>
            <person name="Theobald S."/>
            <person name="Frisvad J.C."/>
            <person name="Larsen T.O."/>
            <person name="Nielsen K.F."/>
            <person name="Hoof J.B."/>
            <person name="Brandl J."/>
            <person name="Salamov A."/>
            <person name="Riley R."/>
            <person name="Gladden J.M."/>
            <person name="Phatale P."/>
            <person name="Nielsen M.T."/>
            <person name="Lyhne E.K."/>
            <person name="Kogle M.E."/>
            <person name="Strasser K."/>
            <person name="McDonnell E."/>
            <person name="Barry K."/>
            <person name="Clum A."/>
            <person name="Chen C."/>
            <person name="Nolan M."/>
            <person name="Sandor L."/>
            <person name="Kuo A."/>
            <person name="Lipzen A."/>
            <person name="Hainaut M."/>
            <person name="Drula E."/>
            <person name="Tsang A."/>
            <person name="Magnuson J.K."/>
            <person name="Henrissat B."/>
            <person name="Wiebenga A."/>
            <person name="Simmons B.A."/>
            <person name="Makela M.R."/>
            <person name="De vries R.P."/>
            <person name="Grigoriev I.V."/>
            <person name="Mortensen U.H."/>
            <person name="Baker S.E."/>
            <person name="Andersen M.R."/>
        </authorList>
    </citation>
    <scope>NUCLEOTIDE SEQUENCE [LARGE SCALE GENOMIC DNA]</scope>
    <source>
        <strain evidence="1 2">ATCC 13157</strain>
    </source>
</reference>
<protein>
    <submittedName>
        <fullName evidence="1">Uncharacterized protein</fullName>
    </submittedName>
</protein>
<dbReference type="Proteomes" id="UP000254937">
    <property type="component" value="Unassembled WGS sequence"/>
</dbReference>
<dbReference type="AlphaFoldDB" id="A0A370PTV0"/>
<dbReference type="EMBL" id="KZ851847">
    <property type="protein sequence ID" value="RDK45622.1"/>
    <property type="molecule type" value="Genomic_DNA"/>
</dbReference>
<gene>
    <name evidence="1" type="ORF">M752DRAFT_273819</name>
</gene>